<comment type="pathway">
    <text evidence="1">Lipid metabolism; fatty acid beta-oxidation.</text>
</comment>
<dbReference type="InterPro" id="IPR006176">
    <property type="entry name" value="3-OHacyl-CoA_DH_NAD-bd"/>
</dbReference>
<dbReference type="Gene3D" id="3.90.226.10">
    <property type="entry name" value="2-enoyl-CoA Hydratase, Chain A, domain 1"/>
    <property type="match status" value="1"/>
</dbReference>
<evidence type="ECO:0000256" key="2">
    <source>
        <dbReference type="ARBA" id="ARBA00022832"/>
    </source>
</evidence>
<dbReference type="RefSeq" id="WP_064123970.1">
    <property type="nucleotide sequence ID" value="NZ_CP015243.1"/>
</dbReference>
<protein>
    <submittedName>
        <fullName evidence="10">3-hydroxyacyl-CoA dehydrogenase</fullName>
    </submittedName>
</protein>
<keyword evidence="3" id="KW-0442">Lipid degradation</keyword>
<dbReference type="InterPro" id="IPR008927">
    <property type="entry name" value="6-PGluconate_DH-like_C_sf"/>
</dbReference>
<evidence type="ECO:0000256" key="4">
    <source>
        <dbReference type="ARBA" id="ARBA00023002"/>
    </source>
</evidence>
<dbReference type="PANTHER" id="PTHR48075">
    <property type="entry name" value="3-HYDROXYACYL-COA DEHYDROGENASE FAMILY PROTEIN"/>
    <property type="match status" value="1"/>
</dbReference>
<dbReference type="Gene3D" id="1.10.1040.50">
    <property type="match status" value="1"/>
</dbReference>
<dbReference type="KEGG" id="haa:A5892_18030"/>
<keyword evidence="4" id="KW-0560">Oxidoreductase</keyword>
<sequence length="789" mass="85358">MPATLEIRKAAVLGAGVMGTQIAAQLTNAGIETLVFDLPAEGEDRRAIARSAIARLAKLSPRPLAEPTLADAITPADYDDDIEALAECDLVIEAIAERLELKRALFERIAPYLNERAMLASNTSGLSIAAMAATLPAGLRERFCGMHFFNPPRYMTLVELIPCLESDSALLDRLESFLVSTLGKGVVRAKDTPNFIGNRIGVFSMLSIAHHSQRLGLGFDEVDALTGPPLGRPRSATYRTLDVVGLDTIAHVIATMRDGLPDDPWHHHFFTPAWAERLIERGALGQKSGAGCYRKRAGQIEVLDPDTFEYGPARATVAPEVAALLALKDLGERLEALRVNPHPQAQLVWSSLRDLFHYCAARLGEIADHAFDLDLALRWGYGWKQGPFESWQAAGWKRVAGWIEEEIAQGKTMSDAPLPAWVTEVDGVYRAGSGYAPATGRFALRGQLPVYARQRAPERLLDDPLAPGETVFENAGLRAWHDGDGVLVASFTTKGHVISADVLAGVRESVAIAERDFDALVLWHPEAPFSYGADLKGAMAMLAGGERDAFSLLVAEFQRTSQTLKYSMVPVIAAIQGMTLGGGCELQMHSARTVAALESYVGLVEAGVGLLPAGGGLKEFALRASNAQGEGGDLFTALAPRFERVARALPAGSAREAQGAGLLRDADIVVMNPFELLHVARHQARALFEAGYRPPLPARTIRVAGRPAIANFDAQIINLLEGRSISEHDAEIAHRIAVVLCGGEVDANERVDEAWLLGLEREHFVQLAMSEKTQARIQHTLKTGKPLRN</sequence>
<comment type="catalytic activity">
    <reaction evidence="7">
        <text>a (3S)-3-hydroxyacyl-CoA + NAD(+) = a 3-oxoacyl-CoA + NADH + H(+)</text>
        <dbReference type="Rhea" id="RHEA:22432"/>
        <dbReference type="ChEBI" id="CHEBI:15378"/>
        <dbReference type="ChEBI" id="CHEBI:57318"/>
        <dbReference type="ChEBI" id="CHEBI:57540"/>
        <dbReference type="ChEBI" id="CHEBI:57945"/>
        <dbReference type="ChEBI" id="CHEBI:90726"/>
        <dbReference type="EC" id="1.1.1.35"/>
    </reaction>
</comment>
<evidence type="ECO:0000313" key="10">
    <source>
        <dbReference type="EMBL" id="ANF59127.1"/>
    </source>
</evidence>
<keyword evidence="5" id="KW-0520">NAD</keyword>
<evidence type="ECO:0000256" key="1">
    <source>
        <dbReference type="ARBA" id="ARBA00005005"/>
    </source>
</evidence>
<evidence type="ECO:0000256" key="7">
    <source>
        <dbReference type="ARBA" id="ARBA00049556"/>
    </source>
</evidence>
<dbReference type="SUPFAM" id="SSF51735">
    <property type="entry name" value="NAD(P)-binding Rossmann-fold domains"/>
    <property type="match status" value="1"/>
</dbReference>
<dbReference type="Proteomes" id="UP000077875">
    <property type="component" value="Chromosome"/>
</dbReference>
<dbReference type="STRING" id="376489.A5892_18030"/>
<dbReference type="Pfam" id="PF00725">
    <property type="entry name" value="3HCDH"/>
    <property type="match status" value="1"/>
</dbReference>
<proteinExistence type="predicted"/>
<reference evidence="10 11" key="1">
    <citation type="submission" date="2016-04" db="EMBL/GenBank/DDBJ databases">
        <title>Complete Genome Sequence of Halotalea alkalilenta IHB B 13600.</title>
        <authorList>
            <person name="Swarnkar M.K."/>
            <person name="Sharma A."/>
            <person name="Kaushal K."/>
            <person name="Soni R."/>
            <person name="Rana S."/>
            <person name="Singh A.K."/>
            <person name="Gulati A."/>
        </authorList>
    </citation>
    <scope>NUCLEOTIDE SEQUENCE [LARGE SCALE GENOMIC DNA]</scope>
    <source>
        <strain evidence="10 11">IHB B 13600</strain>
    </source>
</reference>
<gene>
    <name evidence="10" type="ORF">A5892_18030</name>
</gene>
<evidence type="ECO:0000259" key="9">
    <source>
        <dbReference type="Pfam" id="PF02737"/>
    </source>
</evidence>
<dbReference type="Pfam" id="PF00378">
    <property type="entry name" value="ECH_1"/>
    <property type="match status" value="1"/>
</dbReference>
<dbReference type="GO" id="GO:0006635">
    <property type="term" value="P:fatty acid beta-oxidation"/>
    <property type="evidence" value="ECO:0007669"/>
    <property type="project" value="UniProtKB-UniPathway"/>
</dbReference>
<dbReference type="InterPro" id="IPR036291">
    <property type="entry name" value="NAD(P)-bd_dom_sf"/>
</dbReference>
<evidence type="ECO:0000256" key="5">
    <source>
        <dbReference type="ARBA" id="ARBA00023027"/>
    </source>
</evidence>
<evidence type="ECO:0000259" key="8">
    <source>
        <dbReference type="Pfam" id="PF00725"/>
    </source>
</evidence>
<dbReference type="GO" id="GO:0003857">
    <property type="term" value="F:(3S)-3-hydroxyacyl-CoA dehydrogenase (NAD+) activity"/>
    <property type="evidence" value="ECO:0007669"/>
    <property type="project" value="UniProtKB-EC"/>
</dbReference>
<name>A0A172YIT4_9GAMM</name>
<keyword evidence="11" id="KW-1185">Reference proteome</keyword>
<dbReference type="InterPro" id="IPR029045">
    <property type="entry name" value="ClpP/crotonase-like_dom_sf"/>
</dbReference>
<dbReference type="GO" id="GO:0070403">
    <property type="term" value="F:NAD+ binding"/>
    <property type="evidence" value="ECO:0007669"/>
    <property type="project" value="InterPro"/>
</dbReference>
<evidence type="ECO:0000313" key="11">
    <source>
        <dbReference type="Proteomes" id="UP000077875"/>
    </source>
</evidence>
<evidence type="ECO:0000256" key="6">
    <source>
        <dbReference type="ARBA" id="ARBA00023098"/>
    </source>
</evidence>
<dbReference type="PANTHER" id="PTHR48075:SF7">
    <property type="entry name" value="3-HYDROXYACYL-COA DEHYDROGENASE-RELATED"/>
    <property type="match status" value="1"/>
</dbReference>
<evidence type="ECO:0000256" key="3">
    <source>
        <dbReference type="ARBA" id="ARBA00022963"/>
    </source>
</evidence>
<dbReference type="Gene3D" id="3.40.50.720">
    <property type="entry name" value="NAD(P)-binding Rossmann-like Domain"/>
    <property type="match status" value="1"/>
</dbReference>
<feature type="domain" description="3-hydroxyacyl-CoA dehydrogenase NAD binding" evidence="9">
    <location>
        <begin position="9"/>
        <end position="192"/>
    </location>
</feature>
<dbReference type="CDD" id="cd06558">
    <property type="entry name" value="crotonase-like"/>
    <property type="match status" value="1"/>
</dbReference>
<dbReference type="SUPFAM" id="SSF52096">
    <property type="entry name" value="ClpP/crotonase"/>
    <property type="match status" value="1"/>
</dbReference>
<dbReference type="InterPro" id="IPR006108">
    <property type="entry name" value="3HC_DH_C"/>
</dbReference>
<dbReference type="UniPathway" id="UPA00659"/>
<dbReference type="Pfam" id="PF02737">
    <property type="entry name" value="3HCDH_N"/>
    <property type="match status" value="1"/>
</dbReference>
<dbReference type="EMBL" id="CP015243">
    <property type="protein sequence ID" value="ANF59127.1"/>
    <property type="molecule type" value="Genomic_DNA"/>
</dbReference>
<dbReference type="AlphaFoldDB" id="A0A172YIT4"/>
<keyword evidence="6" id="KW-0443">Lipid metabolism</keyword>
<feature type="domain" description="3-hydroxyacyl-CoA dehydrogenase C-terminal" evidence="8">
    <location>
        <begin position="195"/>
        <end position="294"/>
    </location>
</feature>
<organism evidence="10 11">
    <name type="scientific">Halotalea alkalilenta</name>
    <dbReference type="NCBI Taxonomy" id="376489"/>
    <lineage>
        <taxon>Bacteria</taxon>
        <taxon>Pseudomonadati</taxon>
        <taxon>Pseudomonadota</taxon>
        <taxon>Gammaproteobacteria</taxon>
        <taxon>Oceanospirillales</taxon>
        <taxon>Halomonadaceae</taxon>
        <taxon>Halotalea</taxon>
    </lineage>
</organism>
<keyword evidence="2" id="KW-0276">Fatty acid metabolism</keyword>
<dbReference type="InterPro" id="IPR001753">
    <property type="entry name" value="Enoyl-CoA_hydra/iso"/>
</dbReference>
<dbReference type="SUPFAM" id="SSF48179">
    <property type="entry name" value="6-phosphogluconate dehydrogenase C-terminal domain-like"/>
    <property type="match status" value="2"/>
</dbReference>
<accession>A0A172YIT4</accession>